<dbReference type="GO" id="GO:0016747">
    <property type="term" value="F:acyltransferase activity, transferring groups other than amino-acyl groups"/>
    <property type="evidence" value="ECO:0007669"/>
    <property type="project" value="InterPro"/>
</dbReference>
<evidence type="ECO:0000256" key="1">
    <source>
        <dbReference type="ARBA" id="ARBA00022679"/>
    </source>
</evidence>
<keyword evidence="1 4" id="KW-0808">Transferase</keyword>
<protein>
    <submittedName>
        <fullName evidence="4">N-acetylglutamate synthase-like GNAT family acetyltransferase</fullName>
    </submittedName>
</protein>
<evidence type="ECO:0000256" key="2">
    <source>
        <dbReference type="ARBA" id="ARBA00023315"/>
    </source>
</evidence>
<name>A0A3N5C1H5_9BACI</name>
<proteinExistence type="predicted"/>
<evidence type="ECO:0000259" key="3">
    <source>
        <dbReference type="PROSITE" id="PS51186"/>
    </source>
</evidence>
<sequence>MIREANLSDVEELTKLMSELGYPTDAETMKQRYEAIDRHPDYHTLVFEHNGTLLGMVGMLKAMRFEHDAPYVRIITMVVDSSERGHGIGKKLLNAAEEWAKSQGCQMINLNSGNRPERQKAHHFYERNGFKGSATGFYKKI</sequence>
<keyword evidence="2" id="KW-0012">Acyltransferase</keyword>
<keyword evidence="5" id="KW-1185">Reference proteome</keyword>
<dbReference type="Gene3D" id="3.40.630.30">
    <property type="match status" value="1"/>
</dbReference>
<feature type="domain" description="N-acetyltransferase" evidence="3">
    <location>
        <begin position="1"/>
        <end position="141"/>
    </location>
</feature>
<evidence type="ECO:0000313" key="4">
    <source>
        <dbReference type="EMBL" id="RPF53232.1"/>
    </source>
</evidence>
<comment type="caution">
    <text evidence="4">The sequence shown here is derived from an EMBL/GenBank/DDBJ whole genome shotgun (WGS) entry which is preliminary data.</text>
</comment>
<dbReference type="InterPro" id="IPR016181">
    <property type="entry name" value="Acyl_CoA_acyltransferase"/>
</dbReference>
<organism evidence="4 5">
    <name type="scientific">Aquisalibacillus elongatus</name>
    <dbReference type="NCBI Taxonomy" id="485577"/>
    <lineage>
        <taxon>Bacteria</taxon>
        <taxon>Bacillati</taxon>
        <taxon>Bacillota</taxon>
        <taxon>Bacilli</taxon>
        <taxon>Bacillales</taxon>
        <taxon>Bacillaceae</taxon>
        <taxon>Aquisalibacillus</taxon>
    </lineage>
</organism>
<dbReference type="RefSeq" id="WP_245998056.1">
    <property type="nucleotide sequence ID" value="NZ_RKRF01000009.1"/>
</dbReference>
<dbReference type="InterPro" id="IPR050832">
    <property type="entry name" value="Bact_Acetyltransf"/>
</dbReference>
<dbReference type="PANTHER" id="PTHR43877">
    <property type="entry name" value="AMINOALKYLPHOSPHONATE N-ACETYLTRANSFERASE-RELATED-RELATED"/>
    <property type="match status" value="1"/>
</dbReference>
<dbReference type="InterPro" id="IPR000182">
    <property type="entry name" value="GNAT_dom"/>
</dbReference>
<dbReference type="Proteomes" id="UP000276443">
    <property type="component" value="Unassembled WGS sequence"/>
</dbReference>
<dbReference type="SUPFAM" id="SSF55729">
    <property type="entry name" value="Acyl-CoA N-acyltransferases (Nat)"/>
    <property type="match status" value="1"/>
</dbReference>
<dbReference type="AlphaFoldDB" id="A0A3N5C1H5"/>
<evidence type="ECO:0000313" key="5">
    <source>
        <dbReference type="Proteomes" id="UP000276443"/>
    </source>
</evidence>
<accession>A0A3N5C1H5</accession>
<dbReference type="PROSITE" id="PS51186">
    <property type="entry name" value="GNAT"/>
    <property type="match status" value="1"/>
</dbReference>
<dbReference type="Pfam" id="PF00583">
    <property type="entry name" value="Acetyltransf_1"/>
    <property type="match status" value="1"/>
</dbReference>
<gene>
    <name evidence="4" type="ORF">EDC24_1729</name>
</gene>
<dbReference type="PANTHER" id="PTHR43877:SF2">
    <property type="entry name" value="AMINOALKYLPHOSPHONATE N-ACETYLTRANSFERASE-RELATED"/>
    <property type="match status" value="1"/>
</dbReference>
<dbReference type="CDD" id="cd04301">
    <property type="entry name" value="NAT_SF"/>
    <property type="match status" value="1"/>
</dbReference>
<reference evidence="4 5" key="1">
    <citation type="submission" date="2018-11" db="EMBL/GenBank/DDBJ databases">
        <title>Genomic Encyclopedia of Type Strains, Phase IV (KMG-IV): sequencing the most valuable type-strain genomes for metagenomic binning, comparative biology and taxonomic classification.</title>
        <authorList>
            <person name="Goeker M."/>
        </authorList>
    </citation>
    <scope>NUCLEOTIDE SEQUENCE [LARGE SCALE GENOMIC DNA]</scope>
    <source>
        <strain evidence="4 5">DSM 18090</strain>
    </source>
</reference>
<dbReference type="EMBL" id="RKRF01000009">
    <property type="protein sequence ID" value="RPF53232.1"/>
    <property type="molecule type" value="Genomic_DNA"/>
</dbReference>